<keyword evidence="3 5" id="KW-1133">Transmembrane helix</keyword>
<accession>A0ABV6DCR5</accession>
<dbReference type="RefSeq" id="WP_261522715.1">
    <property type="nucleotide sequence ID" value="NZ_JAODNW010000038.1"/>
</dbReference>
<keyword evidence="4 5" id="KW-0472">Membrane</keyword>
<gene>
    <name evidence="6" type="ORF">ACFFJ2_18735</name>
</gene>
<proteinExistence type="predicted"/>
<evidence type="ECO:0000256" key="3">
    <source>
        <dbReference type="ARBA" id="ARBA00022989"/>
    </source>
</evidence>
<dbReference type="Pfam" id="PF04191">
    <property type="entry name" value="PEMT"/>
    <property type="match status" value="1"/>
</dbReference>
<dbReference type="EC" id="2.1.1.100" evidence="6"/>
<protein>
    <submittedName>
        <fullName evidence="6">Methyltransferase family protein</fullName>
        <ecNumber evidence="6">2.1.1.100</ecNumber>
        <ecNumber evidence="6">2.1.1.334</ecNumber>
    </submittedName>
</protein>
<dbReference type="PANTHER" id="PTHR43847:SF1">
    <property type="entry name" value="BLL3993 PROTEIN"/>
    <property type="match status" value="1"/>
</dbReference>
<keyword evidence="2 5" id="KW-0812">Transmembrane</keyword>
<dbReference type="Proteomes" id="UP001589755">
    <property type="component" value="Unassembled WGS sequence"/>
</dbReference>
<dbReference type="EMBL" id="JBHLXD010000053">
    <property type="protein sequence ID" value="MFC0210432.1"/>
    <property type="molecule type" value="Genomic_DNA"/>
</dbReference>
<evidence type="ECO:0000256" key="5">
    <source>
        <dbReference type="SAM" id="Phobius"/>
    </source>
</evidence>
<evidence type="ECO:0000313" key="6">
    <source>
        <dbReference type="EMBL" id="MFC0210432.1"/>
    </source>
</evidence>
<feature type="transmembrane region" description="Helical" evidence="5">
    <location>
        <begin position="127"/>
        <end position="158"/>
    </location>
</feature>
<keyword evidence="6" id="KW-0489">Methyltransferase</keyword>
<keyword evidence="6" id="KW-0808">Transferase</keyword>
<reference evidence="6 7" key="1">
    <citation type="submission" date="2024-09" db="EMBL/GenBank/DDBJ databases">
        <authorList>
            <person name="Sun Q."/>
            <person name="Mori K."/>
        </authorList>
    </citation>
    <scope>NUCLEOTIDE SEQUENCE [LARGE SCALE GENOMIC DNA]</scope>
    <source>
        <strain evidence="6 7">CCM 8543</strain>
    </source>
</reference>
<dbReference type="PANTHER" id="PTHR43847">
    <property type="entry name" value="BLL3993 PROTEIN"/>
    <property type="match status" value="1"/>
</dbReference>
<dbReference type="InterPro" id="IPR007318">
    <property type="entry name" value="Phopholipid_MeTrfase"/>
</dbReference>
<evidence type="ECO:0000256" key="2">
    <source>
        <dbReference type="ARBA" id="ARBA00022692"/>
    </source>
</evidence>
<keyword evidence="7" id="KW-1185">Reference proteome</keyword>
<name>A0ABV6DCR5_9HYPH</name>
<organism evidence="6 7">
    <name type="scientific">Chelativorans intermedius</name>
    <dbReference type="NCBI Taxonomy" id="515947"/>
    <lineage>
        <taxon>Bacteria</taxon>
        <taxon>Pseudomonadati</taxon>
        <taxon>Pseudomonadota</taxon>
        <taxon>Alphaproteobacteria</taxon>
        <taxon>Hyphomicrobiales</taxon>
        <taxon>Phyllobacteriaceae</taxon>
        <taxon>Chelativorans</taxon>
    </lineage>
</organism>
<dbReference type="EC" id="2.1.1.334" evidence="6"/>
<dbReference type="GO" id="GO:0032259">
    <property type="term" value="P:methylation"/>
    <property type="evidence" value="ECO:0007669"/>
    <property type="project" value="UniProtKB-KW"/>
</dbReference>
<dbReference type="Gene3D" id="1.20.120.1630">
    <property type="match status" value="1"/>
</dbReference>
<sequence>MLTATFLVTTAAAILLVALLCWSVAKPAQRIWPPPSGQAGWQFWLVWALIGLLIVGMLYVGIADYGSLGLDAWPWRVVGGILVVLGNALAWWGVASLGGRPTTGMAGDLVTGGPYRFTRNPQYIGDILIIAGFVLAANSWLALLPAILAAISAFIAPFAEEPWLEARLGDAYCDYKRRVPRFI</sequence>
<feature type="transmembrane region" description="Helical" evidence="5">
    <location>
        <begin position="41"/>
        <end position="61"/>
    </location>
</feature>
<evidence type="ECO:0000313" key="7">
    <source>
        <dbReference type="Proteomes" id="UP001589755"/>
    </source>
</evidence>
<feature type="transmembrane region" description="Helical" evidence="5">
    <location>
        <begin position="73"/>
        <end position="94"/>
    </location>
</feature>
<evidence type="ECO:0000256" key="1">
    <source>
        <dbReference type="ARBA" id="ARBA00004127"/>
    </source>
</evidence>
<dbReference type="InterPro" id="IPR052527">
    <property type="entry name" value="Metal_cation-efflux_comp"/>
</dbReference>
<comment type="caution">
    <text evidence="6">The sequence shown here is derived from an EMBL/GenBank/DDBJ whole genome shotgun (WGS) entry which is preliminary data.</text>
</comment>
<comment type="subcellular location">
    <subcellularLocation>
        <location evidence="1">Endomembrane system</location>
        <topology evidence="1">Multi-pass membrane protein</topology>
    </subcellularLocation>
</comment>
<evidence type="ECO:0000256" key="4">
    <source>
        <dbReference type="ARBA" id="ARBA00023136"/>
    </source>
</evidence>
<dbReference type="GO" id="GO:0004671">
    <property type="term" value="F:protein C-terminal S-isoprenylcysteine carboxyl O-methyltransferase activity"/>
    <property type="evidence" value="ECO:0007669"/>
    <property type="project" value="UniProtKB-EC"/>
</dbReference>